<gene>
    <name evidence="1" type="ORF">GA0116948_10513</name>
</gene>
<reference evidence="1 2" key="1">
    <citation type="submission" date="2016-08" db="EMBL/GenBank/DDBJ databases">
        <authorList>
            <person name="Seilhamer J.J."/>
        </authorList>
    </citation>
    <scope>NUCLEOTIDE SEQUENCE [LARGE SCALE GENOMIC DNA]</scope>
    <source>
        <strain evidence="1 2">A37T2</strain>
    </source>
</reference>
<dbReference type="Pfam" id="PF13618">
    <property type="entry name" value="Gluconate_2-dh3"/>
    <property type="match status" value="1"/>
</dbReference>
<dbReference type="RefSeq" id="WP_165798415.1">
    <property type="nucleotide sequence ID" value="NZ_FMAR01000005.1"/>
</dbReference>
<keyword evidence="2" id="KW-1185">Reference proteome</keyword>
<protein>
    <submittedName>
        <fullName evidence="1">Gluconate 2-dehydrogenase subunit 3</fullName>
    </submittedName>
</protein>
<name>A0A1C4D1A7_9BACT</name>
<evidence type="ECO:0000313" key="1">
    <source>
        <dbReference type="EMBL" id="SCC25030.1"/>
    </source>
</evidence>
<evidence type="ECO:0000313" key="2">
    <source>
        <dbReference type="Proteomes" id="UP000242818"/>
    </source>
</evidence>
<dbReference type="STRING" id="1335309.GA0116948_10513"/>
<sequence>MNVSRRAALKQFVIIAAGAALLPSCLSHSKKKIAGYEKVPIDEDQLALMSGIAQVIVPDNATPGAKAVQADKYALTMLNDCYKQEDRERFLKGMQQFTDQVQAQYKKSFTACTPQEQTAIITAANNTKDAATNDAAYFYHTMKYLTLQAYTGSQYFLTKVQVYQQIPGKYIPSQAV</sequence>
<dbReference type="Proteomes" id="UP000242818">
    <property type="component" value="Unassembled WGS sequence"/>
</dbReference>
<dbReference type="EMBL" id="FMAR01000005">
    <property type="protein sequence ID" value="SCC25030.1"/>
    <property type="molecule type" value="Genomic_DNA"/>
</dbReference>
<dbReference type="AlphaFoldDB" id="A0A1C4D1A7"/>
<dbReference type="InterPro" id="IPR027056">
    <property type="entry name" value="Gluconate_2DH_su3"/>
</dbReference>
<proteinExistence type="predicted"/>
<organism evidence="1 2">
    <name type="scientific">Chitinophaga costaii</name>
    <dbReference type="NCBI Taxonomy" id="1335309"/>
    <lineage>
        <taxon>Bacteria</taxon>
        <taxon>Pseudomonadati</taxon>
        <taxon>Bacteroidota</taxon>
        <taxon>Chitinophagia</taxon>
        <taxon>Chitinophagales</taxon>
        <taxon>Chitinophagaceae</taxon>
        <taxon>Chitinophaga</taxon>
    </lineage>
</organism>
<accession>A0A1C4D1A7</accession>